<dbReference type="OrthoDB" id="9795548at2"/>
<dbReference type="SMART" id="SM00382">
    <property type="entry name" value="AAA"/>
    <property type="match status" value="1"/>
</dbReference>
<name>A0A1C3E572_9PLAN</name>
<dbReference type="AlphaFoldDB" id="A0A1C3E572"/>
<evidence type="ECO:0000256" key="3">
    <source>
        <dbReference type="ARBA" id="ARBA00022458"/>
    </source>
</evidence>
<dbReference type="GO" id="GO:0016887">
    <property type="term" value="F:ATP hydrolysis activity"/>
    <property type="evidence" value="ECO:0007669"/>
    <property type="project" value="InterPro"/>
</dbReference>
<sequence length="255" mass="27905">MLEASLLTKDFGEGASRVRAVHQLSLTVQAGEVYGLLGANGAGKTTTLRMIMGLLPPTSGEVTVDGFRVTIEPEEVKRRIGLVSASTGIYQWLTPREMLEYFGNIYSLSAEQISQRIVELSQLLDFAKFLDRACGNLSTGQKQRINLARALLHDPPMMLLDEPTRGLDILGTQVIFEYIGLLKSQGKAVVLSTHRLDEAERFADRFGLIDQGSLRFEGTLSQLQEQTGCTHLVDMFVKHLGKSLLAPASDSPAAV</sequence>
<feature type="domain" description="ABC transporter" evidence="6">
    <location>
        <begin position="6"/>
        <end position="236"/>
    </location>
</feature>
<keyword evidence="8" id="KW-1185">Reference proteome</keyword>
<keyword evidence="3" id="KW-0536">Nodulation</keyword>
<dbReference type="GO" id="GO:0005524">
    <property type="term" value="F:ATP binding"/>
    <property type="evidence" value="ECO:0007669"/>
    <property type="project" value="UniProtKB-KW"/>
</dbReference>
<dbReference type="SUPFAM" id="SSF52540">
    <property type="entry name" value="P-loop containing nucleoside triphosphate hydrolases"/>
    <property type="match status" value="1"/>
</dbReference>
<dbReference type="InterPro" id="IPR003439">
    <property type="entry name" value="ABC_transporter-like_ATP-bd"/>
</dbReference>
<dbReference type="Proteomes" id="UP000094828">
    <property type="component" value="Unassembled WGS sequence"/>
</dbReference>
<comment type="similarity">
    <text evidence="1">Belongs to the ABC transporter superfamily.</text>
</comment>
<evidence type="ECO:0000313" key="8">
    <source>
        <dbReference type="Proteomes" id="UP000094828"/>
    </source>
</evidence>
<proteinExistence type="inferred from homology"/>
<dbReference type="InterPro" id="IPR050763">
    <property type="entry name" value="ABC_transporter_ATP-binding"/>
</dbReference>
<dbReference type="Gene3D" id="3.40.50.300">
    <property type="entry name" value="P-loop containing nucleotide triphosphate hydrolases"/>
    <property type="match status" value="1"/>
</dbReference>
<organism evidence="7 8">
    <name type="scientific">Planctopirus hydrillae</name>
    <dbReference type="NCBI Taxonomy" id="1841610"/>
    <lineage>
        <taxon>Bacteria</taxon>
        <taxon>Pseudomonadati</taxon>
        <taxon>Planctomycetota</taxon>
        <taxon>Planctomycetia</taxon>
        <taxon>Planctomycetales</taxon>
        <taxon>Planctomycetaceae</taxon>
        <taxon>Planctopirus</taxon>
    </lineage>
</organism>
<keyword evidence="5 7" id="KW-0067">ATP-binding</keyword>
<evidence type="ECO:0000256" key="2">
    <source>
        <dbReference type="ARBA" id="ARBA00022448"/>
    </source>
</evidence>
<evidence type="ECO:0000256" key="4">
    <source>
        <dbReference type="ARBA" id="ARBA00022741"/>
    </source>
</evidence>
<dbReference type="PANTHER" id="PTHR42711:SF5">
    <property type="entry name" value="ABC TRANSPORTER ATP-BINDING PROTEIN NATA"/>
    <property type="match status" value="1"/>
</dbReference>
<dbReference type="RefSeq" id="WP_068851415.1">
    <property type="nucleotide sequence ID" value="NZ_LYDR01000152.1"/>
</dbReference>
<gene>
    <name evidence="7" type="ORF">A6X21_11750</name>
</gene>
<dbReference type="PANTHER" id="PTHR42711">
    <property type="entry name" value="ABC TRANSPORTER ATP-BINDING PROTEIN"/>
    <property type="match status" value="1"/>
</dbReference>
<comment type="caution">
    <text evidence="7">The sequence shown here is derived from an EMBL/GenBank/DDBJ whole genome shotgun (WGS) entry which is preliminary data.</text>
</comment>
<evidence type="ECO:0000256" key="5">
    <source>
        <dbReference type="ARBA" id="ARBA00022840"/>
    </source>
</evidence>
<accession>A0A1C3E572</accession>
<protein>
    <submittedName>
        <fullName evidence="7">Sodium ABC transporter ATP-binding protein</fullName>
    </submittedName>
</protein>
<dbReference type="STRING" id="1841610.A6X21_11750"/>
<evidence type="ECO:0000313" key="7">
    <source>
        <dbReference type="EMBL" id="ODA28405.1"/>
    </source>
</evidence>
<evidence type="ECO:0000256" key="1">
    <source>
        <dbReference type="ARBA" id="ARBA00005417"/>
    </source>
</evidence>
<dbReference type="InterPro" id="IPR027417">
    <property type="entry name" value="P-loop_NTPase"/>
</dbReference>
<dbReference type="InterPro" id="IPR003593">
    <property type="entry name" value="AAA+_ATPase"/>
</dbReference>
<keyword evidence="2" id="KW-0813">Transport</keyword>
<evidence type="ECO:0000259" key="6">
    <source>
        <dbReference type="PROSITE" id="PS50893"/>
    </source>
</evidence>
<reference evidence="7 8" key="1">
    <citation type="submission" date="2016-05" db="EMBL/GenBank/DDBJ databases">
        <title>Genomic and physiological characterization of Planctopirus sp. isolated from fresh water lake.</title>
        <authorList>
            <person name="Subhash Y."/>
            <person name="Ramana C."/>
        </authorList>
    </citation>
    <scope>NUCLEOTIDE SEQUENCE [LARGE SCALE GENOMIC DNA]</scope>
    <source>
        <strain evidence="7 8">JC280</strain>
    </source>
</reference>
<dbReference type="PROSITE" id="PS50893">
    <property type="entry name" value="ABC_TRANSPORTER_2"/>
    <property type="match status" value="1"/>
</dbReference>
<keyword evidence="4" id="KW-0547">Nucleotide-binding</keyword>
<dbReference type="EMBL" id="LYDR01000152">
    <property type="protein sequence ID" value="ODA28405.1"/>
    <property type="molecule type" value="Genomic_DNA"/>
</dbReference>
<dbReference type="Pfam" id="PF00005">
    <property type="entry name" value="ABC_tran"/>
    <property type="match status" value="1"/>
</dbReference>